<dbReference type="Gene3D" id="3.90.1680.10">
    <property type="entry name" value="SOS response associated peptidase-like"/>
    <property type="match status" value="1"/>
</dbReference>
<evidence type="ECO:0000256" key="5">
    <source>
        <dbReference type="ARBA" id="ARBA00023124"/>
    </source>
</evidence>
<keyword evidence="3" id="KW-0227">DNA damage</keyword>
<evidence type="ECO:0000256" key="2">
    <source>
        <dbReference type="ARBA" id="ARBA00022670"/>
    </source>
</evidence>
<evidence type="ECO:0000313" key="8">
    <source>
        <dbReference type="EMBL" id="CAB4597618.1"/>
    </source>
</evidence>
<gene>
    <name evidence="8" type="ORF">UFOPK1827_00354</name>
    <name evidence="9" type="ORF">UFOPK2000_01110</name>
</gene>
<evidence type="ECO:0000256" key="7">
    <source>
        <dbReference type="ARBA" id="ARBA00023239"/>
    </source>
</evidence>
<keyword evidence="7" id="KW-0456">Lyase</keyword>
<evidence type="ECO:0000256" key="1">
    <source>
        <dbReference type="ARBA" id="ARBA00008136"/>
    </source>
</evidence>
<proteinExistence type="inferred from homology"/>
<dbReference type="GO" id="GO:0003697">
    <property type="term" value="F:single-stranded DNA binding"/>
    <property type="evidence" value="ECO:0007669"/>
    <property type="project" value="InterPro"/>
</dbReference>
<evidence type="ECO:0000256" key="4">
    <source>
        <dbReference type="ARBA" id="ARBA00022801"/>
    </source>
</evidence>
<reference evidence="9" key="1">
    <citation type="submission" date="2020-05" db="EMBL/GenBank/DDBJ databases">
        <authorList>
            <person name="Chiriac C."/>
            <person name="Salcher M."/>
            <person name="Ghai R."/>
            <person name="Kavagutti S V."/>
        </authorList>
    </citation>
    <scope>NUCLEOTIDE SEQUENCE</scope>
</reference>
<keyword evidence="4" id="KW-0378">Hydrolase</keyword>
<dbReference type="GO" id="GO:0016829">
    <property type="term" value="F:lyase activity"/>
    <property type="evidence" value="ECO:0007669"/>
    <property type="project" value="UniProtKB-KW"/>
</dbReference>
<dbReference type="SUPFAM" id="SSF143081">
    <property type="entry name" value="BB1717-like"/>
    <property type="match status" value="1"/>
</dbReference>
<accession>A0A6J6JLC1</accession>
<organism evidence="9">
    <name type="scientific">freshwater metagenome</name>
    <dbReference type="NCBI Taxonomy" id="449393"/>
    <lineage>
        <taxon>unclassified sequences</taxon>
        <taxon>metagenomes</taxon>
        <taxon>ecological metagenomes</taxon>
    </lineage>
</organism>
<evidence type="ECO:0000256" key="6">
    <source>
        <dbReference type="ARBA" id="ARBA00023125"/>
    </source>
</evidence>
<name>A0A6J6JLC1_9ZZZZ</name>
<keyword evidence="2" id="KW-0645">Protease</keyword>
<dbReference type="GO" id="GO:0008233">
    <property type="term" value="F:peptidase activity"/>
    <property type="evidence" value="ECO:0007669"/>
    <property type="project" value="UniProtKB-KW"/>
</dbReference>
<dbReference type="EMBL" id="CAEZUO010000009">
    <property type="protein sequence ID" value="CAB4597618.1"/>
    <property type="molecule type" value="Genomic_DNA"/>
</dbReference>
<dbReference type="Pfam" id="PF02586">
    <property type="entry name" value="SRAP"/>
    <property type="match status" value="1"/>
</dbReference>
<dbReference type="GO" id="GO:0006508">
    <property type="term" value="P:proteolysis"/>
    <property type="evidence" value="ECO:0007669"/>
    <property type="project" value="UniProtKB-KW"/>
</dbReference>
<dbReference type="PANTHER" id="PTHR13604">
    <property type="entry name" value="DC12-RELATED"/>
    <property type="match status" value="1"/>
</dbReference>
<dbReference type="AlphaFoldDB" id="A0A6J6JLC1"/>
<keyword evidence="6" id="KW-0238">DNA-binding</keyword>
<keyword evidence="5" id="KW-0190">Covalent protein-DNA linkage</keyword>
<dbReference type="GO" id="GO:0106300">
    <property type="term" value="P:protein-DNA covalent cross-linking repair"/>
    <property type="evidence" value="ECO:0007669"/>
    <property type="project" value="InterPro"/>
</dbReference>
<evidence type="ECO:0000313" key="9">
    <source>
        <dbReference type="EMBL" id="CAB4637285.1"/>
    </source>
</evidence>
<protein>
    <submittedName>
        <fullName evidence="9">Unannotated protein</fullName>
    </submittedName>
</protein>
<dbReference type="PANTHER" id="PTHR13604:SF0">
    <property type="entry name" value="ABASIC SITE PROCESSING PROTEIN HMCES"/>
    <property type="match status" value="1"/>
</dbReference>
<dbReference type="EMBL" id="CAEZVK010000126">
    <property type="protein sequence ID" value="CAB4637285.1"/>
    <property type="molecule type" value="Genomic_DNA"/>
</dbReference>
<evidence type="ECO:0000256" key="3">
    <source>
        <dbReference type="ARBA" id="ARBA00022763"/>
    </source>
</evidence>
<dbReference type="InterPro" id="IPR036590">
    <property type="entry name" value="SRAP-like"/>
</dbReference>
<comment type="similarity">
    <text evidence="1">Belongs to the SOS response-associated peptidase family.</text>
</comment>
<dbReference type="InterPro" id="IPR003738">
    <property type="entry name" value="SRAP"/>
</dbReference>
<sequence>MCGRFTSTTPTSELADFFDAETDLLDDEANFNVTPTSDVRVVHEDANGQRRLDLMFWGLVPSWAESPAMGSRLINARSETVAVKPSFRSAFRRRRCLIPVDGFYEWVQVPERKKKQPVYISSRDGTPLAFAGIWEAWRSKDQSQDGDELRSCSIITGPPNDLIAPLHDRMPMILPRDQWSNWLDPAEDRVDDLLELLRPAPESWLQWWPVSIAVNTVRNRDASLIQPAEIVADGQAEGQGRLL</sequence>